<evidence type="ECO:0000313" key="4">
    <source>
        <dbReference type="Proteomes" id="UP001203512"/>
    </source>
</evidence>
<dbReference type="RefSeq" id="WP_247232525.1">
    <property type="nucleotide sequence ID" value="NZ_JALKHS010000008.1"/>
</dbReference>
<evidence type="ECO:0000256" key="1">
    <source>
        <dbReference type="SAM" id="MobiDB-lite"/>
    </source>
</evidence>
<evidence type="ECO:0008006" key="5">
    <source>
        <dbReference type="Google" id="ProtNLM"/>
    </source>
</evidence>
<feature type="signal peptide" evidence="2">
    <location>
        <begin position="1"/>
        <end position="25"/>
    </location>
</feature>
<sequence length="189" mass="20432">MSGKAGWMTGAMLGAALLVNGAAMAQSGQGSDYGYPRADDRQPQDEGYADDNLAEGAQRDNRPSTQPRADDDFSDVTGEPYEQAQTDARAGRDGDPSAPTQDAWADREREEATTECAVAAREEAERDGGFAEVRQVQEPRESRDGYEVEGDIDARSSWRATDGKTLHFTCSVENGRIVKLNIPRGASAR</sequence>
<proteinExistence type="predicted"/>
<accession>A0ABT0DZ13</accession>
<feature type="region of interest" description="Disordered" evidence="1">
    <location>
        <begin position="26"/>
        <end position="149"/>
    </location>
</feature>
<keyword evidence="4" id="KW-1185">Reference proteome</keyword>
<organism evidence="3 4">
    <name type="scientific">Sphingobium agri</name>
    <dbReference type="NCBI Taxonomy" id="2933566"/>
    <lineage>
        <taxon>Bacteria</taxon>
        <taxon>Pseudomonadati</taxon>
        <taxon>Pseudomonadota</taxon>
        <taxon>Alphaproteobacteria</taxon>
        <taxon>Sphingomonadales</taxon>
        <taxon>Sphingomonadaceae</taxon>
        <taxon>Sphingobium</taxon>
    </lineage>
</organism>
<dbReference type="EMBL" id="JALKHS010000008">
    <property type="protein sequence ID" value="MCK0532360.1"/>
    <property type="molecule type" value="Genomic_DNA"/>
</dbReference>
<reference evidence="3 4" key="1">
    <citation type="submission" date="2022-04" db="EMBL/GenBank/DDBJ databases">
        <authorList>
            <person name="Huq M.A."/>
        </authorList>
    </citation>
    <scope>NUCLEOTIDE SEQUENCE [LARGE SCALE GENOMIC DNA]</scope>
    <source>
        <strain evidence="3 4">MAH-33</strain>
    </source>
</reference>
<evidence type="ECO:0000256" key="2">
    <source>
        <dbReference type="SAM" id="SignalP"/>
    </source>
</evidence>
<evidence type="ECO:0000313" key="3">
    <source>
        <dbReference type="EMBL" id="MCK0532360.1"/>
    </source>
</evidence>
<protein>
    <recommendedName>
        <fullName evidence="5">PepSY domain-containing protein</fullName>
    </recommendedName>
</protein>
<feature type="compositionally biased region" description="Basic and acidic residues" evidence="1">
    <location>
        <begin position="120"/>
        <end position="149"/>
    </location>
</feature>
<feature type="chain" id="PRO_5045366179" description="PepSY domain-containing protein" evidence="2">
    <location>
        <begin position="26"/>
        <end position="189"/>
    </location>
</feature>
<keyword evidence="2" id="KW-0732">Signal</keyword>
<name>A0ABT0DZ13_9SPHN</name>
<dbReference type="Proteomes" id="UP001203512">
    <property type="component" value="Unassembled WGS sequence"/>
</dbReference>
<gene>
    <name evidence="3" type="ORF">MU848_12290</name>
</gene>
<comment type="caution">
    <text evidence="3">The sequence shown here is derived from an EMBL/GenBank/DDBJ whole genome shotgun (WGS) entry which is preliminary data.</text>
</comment>